<proteinExistence type="predicted"/>
<organism evidence="1">
    <name type="scientific">uncultured Gemmatimonadota bacterium</name>
    <dbReference type="NCBI Taxonomy" id="203437"/>
    <lineage>
        <taxon>Bacteria</taxon>
        <taxon>Pseudomonadati</taxon>
        <taxon>Gemmatimonadota</taxon>
        <taxon>environmental samples</taxon>
    </lineage>
</organism>
<protein>
    <submittedName>
        <fullName evidence="1">Uncharacterized protein</fullName>
    </submittedName>
</protein>
<gene>
    <name evidence="1" type="ORF">AVDCRST_MAG89-3474</name>
</gene>
<accession>A0A6J4MDP4</accession>
<sequence>MRECVSAKMRKCESAKVKRPGCGVHPGRFFFSNALTH</sequence>
<dbReference type="AlphaFoldDB" id="A0A6J4MDP4"/>
<reference evidence="1" key="1">
    <citation type="submission" date="2020-02" db="EMBL/GenBank/DDBJ databases">
        <authorList>
            <person name="Meier V. D."/>
        </authorList>
    </citation>
    <scope>NUCLEOTIDE SEQUENCE</scope>
    <source>
        <strain evidence="1">AVDCRST_MAG89</strain>
    </source>
</reference>
<evidence type="ECO:0000313" key="1">
    <source>
        <dbReference type="EMBL" id="CAA9356491.1"/>
    </source>
</evidence>
<dbReference type="EMBL" id="CADCTV010000723">
    <property type="protein sequence ID" value="CAA9356491.1"/>
    <property type="molecule type" value="Genomic_DNA"/>
</dbReference>
<name>A0A6J4MDP4_9BACT</name>